<proteinExistence type="predicted"/>
<dbReference type="AlphaFoldDB" id="A0A9P7QGM3"/>
<feature type="transmembrane region" description="Helical" evidence="1">
    <location>
        <begin position="29"/>
        <end position="50"/>
    </location>
</feature>
<evidence type="ECO:0000313" key="2">
    <source>
        <dbReference type="EMBL" id="KAG6296253.1"/>
    </source>
</evidence>
<reference evidence="2 3" key="1">
    <citation type="journal article" date="2020" name="bioRxiv">
        <title>Whole genome comparisons of ergot fungi reveals the divergence and evolution of species within the genus Claviceps are the result of varying mechanisms driving genome evolution and host range expansion.</title>
        <authorList>
            <person name="Wyka S.A."/>
            <person name="Mondo S.J."/>
            <person name="Liu M."/>
            <person name="Dettman J."/>
            <person name="Nalam V."/>
            <person name="Broders K.D."/>
        </authorList>
    </citation>
    <scope>NUCLEOTIDE SEQUENCE [LARGE SCALE GENOMIC DNA]</scope>
    <source>
        <strain evidence="2 3">Clav52</strain>
    </source>
</reference>
<dbReference type="EMBL" id="SRRH01000174">
    <property type="protein sequence ID" value="KAG6296253.1"/>
    <property type="molecule type" value="Genomic_DNA"/>
</dbReference>
<accession>A0A9P7QGM3</accession>
<keyword evidence="1" id="KW-0812">Transmembrane</keyword>
<evidence type="ECO:0000256" key="1">
    <source>
        <dbReference type="SAM" id="Phobius"/>
    </source>
</evidence>
<protein>
    <submittedName>
        <fullName evidence="2">Uncharacterized protein</fullName>
    </submittedName>
</protein>
<comment type="caution">
    <text evidence="2">The sequence shown here is derived from an EMBL/GenBank/DDBJ whole genome shotgun (WGS) entry which is preliminary data.</text>
</comment>
<evidence type="ECO:0000313" key="3">
    <source>
        <dbReference type="Proteomes" id="UP000707071"/>
    </source>
</evidence>
<dbReference type="Proteomes" id="UP000707071">
    <property type="component" value="Unassembled WGS sequence"/>
</dbReference>
<keyword evidence="1" id="KW-1133">Transmembrane helix</keyword>
<organism evidence="2 3">
    <name type="scientific">Claviceps aff. purpurea</name>
    <dbReference type="NCBI Taxonomy" id="1967640"/>
    <lineage>
        <taxon>Eukaryota</taxon>
        <taxon>Fungi</taxon>
        <taxon>Dikarya</taxon>
        <taxon>Ascomycota</taxon>
        <taxon>Pezizomycotina</taxon>
        <taxon>Sordariomycetes</taxon>
        <taxon>Hypocreomycetidae</taxon>
        <taxon>Hypocreales</taxon>
        <taxon>Clavicipitaceae</taxon>
        <taxon>Claviceps</taxon>
    </lineage>
</organism>
<sequence length="65" mass="7109">MAAIDTALVAREALNTLGKRSNSWPSKNVGVMVVFVIVFLVACGIIAVYITKCLARRKERQSSNK</sequence>
<keyword evidence="3" id="KW-1185">Reference proteome</keyword>
<gene>
    <name evidence="2" type="ORF">E4U09_001835</name>
</gene>
<name>A0A9P7QGM3_9HYPO</name>
<keyword evidence="1" id="KW-0472">Membrane</keyword>